<feature type="region of interest" description="Disordered" evidence="9">
    <location>
        <begin position="221"/>
        <end position="243"/>
    </location>
</feature>
<keyword evidence="5" id="KW-0698">rRNA processing</keyword>
<comment type="subcellular location">
    <subcellularLocation>
        <location evidence="1">Nucleus</location>
    </subcellularLocation>
</comment>
<keyword evidence="8" id="KW-0539">Nucleus</keyword>
<keyword evidence="11" id="KW-1185">Reference proteome</keyword>
<dbReference type="PANTHER" id="PTHR31633:SF1">
    <property type="entry name" value="H_ACA RIBONUCLEOPROTEIN COMPLEX NON-CORE SUBUNIT NAF1"/>
    <property type="match status" value="1"/>
</dbReference>
<keyword evidence="6" id="KW-0597">Phosphoprotein</keyword>
<dbReference type="OMA" id="EWDQDRR"/>
<dbReference type="GO" id="GO:0000493">
    <property type="term" value="P:box H/ACA snoRNP assembly"/>
    <property type="evidence" value="ECO:0007669"/>
    <property type="project" value="InterPro"/>
</dbReference>
<dbReference type="EMBL" id="KB705566">
    <property type="protein sequence ID" value="EMR71841.1"/>
    <property type="molecule type" value="Genomic_DNA"/>
</dbReference>
<evidence type="ECO:0000256" key="9">
    <source>
        <dbReference type="SAM" id="MobiDB-lite"/>
    </source>
</evidence>
<evidence type="ECO:0000256" key="4">
    <source>
        <dbReference type="ARBA" id="ARBA00022517"/>
    </source>
</evidence>
<feature type="compositionally biased region" description="Acidic residues" evidence="9">
    <location>
        <begin position="373"/>
        <end position="386"/>
    </location>
</feature>
<dbReference type="AlphaFoldDB" id="M7TPJ5"/>
<dbReference type="eggNOG" id="KOG2236">
    <property type="taxonomic scope" value="Eukaryota"/>
</dbReference>
<evidence type="ECO:0000256" key="3">
    <source>
        <dbReference type="ARBA" id="ARBA00021438"/>
    </source>
</evidence>
<feature type="compositionally biased region" description="Basic residues" evidence="9">
    <location>
        <begin position="391"/>
        <end position="402"/>
    </location>
</feature>
<feature type="compositionally biased region" description="Acidic residues" evidence="9">
    <location>
        <begin position="194"/>
        <end position="203"/>
    </location>
</feature>
<feature type="region of interest" description="Disordered" evidence="9">
    <location>
        <begin position="368"/>
        <end position="599"/>
    </location>
</feature>
<proteinExistence type="inferred from homology"/>
<evidence type="ECO:0000256" key="8">
    <source>
        <dbReference type="ARBA" id="ARBA00023242"/>
    </source>
</evidence>
<evidence type="ECO:0000313" key="11">
    <source>
        <dbReference type="Proteomes" id="UP000012174"/>
    </source>
</evidence>
<dbReference type="HOGENOM" id="CLU_012648_2_0_1"/>
<gene>
    <name evidence="10" type="ORF">UCREL1_1111</name>
</gene>
<dbReference type="STRING" id="1287681.M7TPJ5"/>
<feature type="compositionally biased region" description="Gly residues" evidence="9">
    <location>
        <begin position="490"/>
        <end position="513"/>
    </location>
</feature>
<evidence type="ECO:0000256" key="1">
    <source>
        <dbReference type="ARBA" id="ARBA00004123"/>
    </source>
</evidence>
<sequence>MSGFQIPGLTTLSQPQAASTPTVPESRQDDKVDAKSTDSMVVDEPEVIQNPDSTTAAPAPTSTENGVEDSTQSMVIDKPDITPSATSNGPNDKEMEGVSNTTVTSQPHVSEQSEARPSDAPPSPPSLISGLEALLGGLDPTPEQLANQTAQPEVATQAGDVAEPAAENGEQGNPEWEEDSSPLESSSEDSSSSDSDDDSDDDKDYPVLGPEETARLLMEMEGGSDDDGEGRAKSGAGGAQVRTKNELPEEVIPVPDVKIEDGTELVELGTVEHIVETTIVVKANTTGEYRVLDSGSVLCTEGRTVIAAIADLIGSVRQPRYTARFTSREQMAEDFGLELGTRIFYAPNHATYVFTQALQAVKGTDASNWHDEEAGDDEVEFSDDEKEAEHKRRLKAKRKGGRGGKDGGAGGRGGRGGGDGGVKQELNSQQQQQQHPVGLKYDDDDDDDDGPYKPLARPPGFGQGPPASQSVETGYNTNGYSTNRGRGRGGRGGNRGRGNRGGPRGGGGGGGGYSLPPRPQHQHQPQHQTFTPPAPPPLQQQSAFTPMQQPEFNYPIMSPTAQFPLPPWPPNPNMVPPPPPPQFANQQQGQQQQQQQQAAAAAAAVAGMYFNPAFYNAGGKWPGQPGG</sequence>
<name>M7TPJ5_EUTLA</name>
<dbReference type="KEGG" id="ela:UCREL1_1111"/>
<reference evidence="11" key="1">
    <citation type="journal article" date="2013" name="Genome Announc.">
        <title>Draft genome sequence of the grapevine dieback fungus Eutypa lata UCR-EL1.</title>
        <authorList>
            <person name="Blanco-Ulate B."/>
            <person name="Rolshausen P.E."/>
            <person name="Cantu D."/>
        </authorList>
    </citation>
    <scope>NUCLEOTIDE SEQUENCE [LARGE SCALE GENOMIC DNA]</scope>
    <source>
        <strain evidence="11">UCR-EL1</strain>
    </source>
</reference>
<comment type="similarity">
    <text evidence="2">Belongs to the NAF1 family.</text>
</comment>
<dbReference type="Gene3D" id="2.40.10.230">
    <property type="entry name" value="Probable tRNA pseudouridine synthase domain"/>
    <property type="match status" value="1"/>
</dbReference>
<dbReference type="InterPro" id="IPR009000">
    <property type="entry name" value="Transl_B-barrel_sf"/>
</dbReference>
<dbReference type="GO" id="GO:0003723">
    <property type="term" value="F:RNA binding"/>
    <property type="evidence" value="ECO:0007669"/>
    <property type="project" value="UniProtKB-KW"/>
</dbReference>
<evidence type="ECO:0000256" key="5">
    <source>
        <dbReference type="ARBA" id="ARBA00022552"/>
    </source>
</evidence>
<feature type="compositionally biased region" description="Polar residues" evidence="9">
    <location>
        <begin position="8"/>
        <end position="25"/>
    </location>
</feature>
<dbReference type="GO" id="GO:0005634">
    <property type="term" value="C:nucleus"/>
    <property type="evidence" value="ECO:0007669"/>
    <property type="project" value="UniProtKB-SubCell"/>
</dbReference>
<feature type="compositionally biased region" description="Basic and acidic residues" evidence="9">
    <location>
        <begin position="26"/>
        <end position="36"/>
    </location>
</feature>
<organism evidence="10 11">
    <name type="scientific">Eutypa lata (strain UCR-EL1)</name>
    <name type="common">Grapevine dieback disease fungus</name>
    <name type="synonym">Eutypa armeniacae</name>
    <dbReference type="NCBI Taxonomy" id="1287681"/>
    <lineage>
        <taxon>Eukaryota</taxon>
        <taxon>Fungi</taxon>
        <taxon>Dikarya</taxon>
        <taxon>Ascomycota</taxon>
        <taxon>Pezizomycotina</taxon>
        <taxon>Sordariomycetes</taxon>
        <taxon>Xylariomycetidae</taxon>
        <taxon>Xylariales</taxon>
        <taxon>Diatrypaceae</taxon>
        <taxon>Eutypa</taxon>
    </lineage>
</organism>
<evidence type="ECO:0000256" key="2">
    <source>
        <dbReference type="ARBA" id="ARBA00009801"/>
    </source>
</evidence>
<feature type="region of interest" description="Disordered" evidence="9">
    <location>
        <begin position="1"/>
        <end position="208"/>
    </location>
</feature>
<feature type="compositionally biased region" description="Low complexity" evidence="9">
    <location>
        <begin position="522"/>
        <end position="531"/>
    </location>
</feature>
<feature type="compositionally biased region" description="Polar residues" evidence="9">
    <location>
        <begin position="64"/>
        <end position="74"/>
    </location>
</feature>
<dbReference type="InterPro" id="IPR040309">
    <property type="entry name" value="Naf1"/>
</dbReference>
<protein>
    <recommendedName>
        <fullName evidence="3">H/ACA ribonucleoprotein complex non-core subunit NAF1</fullName>
    </recommendedName>
</protein>
<dbReference type="GO" id="GO:0005732">
    <property type="term" value="C:sno(s)RNA-containing ribonucleoprotein complex"/>
    <property type="evidence" value="ECO:0007669"/>
    <property type="project" value="InterPro"/>
</dbReference>
<feature type="compositionally biased region" description="Low complexity" evidence="9">
    <location>
        <begin position="53"/>
        <end position="63"/>
    </location>
</feature>
<dbReference type="SUPFAM" id="SSF50447">
    <property type="entry name" value="Translation proteins"/>
    <property type="match status" value="1"/>
</dbReference>
<dbReference type="GO" id="GO:0001522">
    <property type="term" value="P:pseudouridine synthesis"/>
    <property type="evidence" value="ECO:0007669"/>
    <property type="project" value="InterPro"/>
</dbReference>
<dbReference type="InterPro" id="IPR007504">
    <property type="entry name" value="H/ACA_rnp_Gar1/Naf1"/>
</dbReference>
<dbReference type="OrthoDB" id="21550at2759"/>
<dbReference type="GO" id="GO:0006364">
    <property type="term" value="P:rRNA processing"/>
    <property type="evidence" value="ECO:0007669"/>
    <property type="project" value="UniProtKB-KW"/>
</dbReference>
<evidence type="ECO:0000256" key="6">
    <source>
        <dbReference type="ARBA" id="ARBA00022553"/>
    </source>
</evidence>
<evidence type="ECO:0000256" key="7">
    <source>
        <dbReference type="ARBA" id="ARBA00022884"/>
    </source>
</evidence>
<feature type="compositionally biased region" description="Polar residues" evidence="9">
    <location>
        <begin position="98"/>
        <end position="110"/>
    </location>
</feature>
<feature type="compositionally biased region" description="Pro residues" evidence="9">
    <location>
        <begin position="564"/>
        <end position="582"/>
    </location>
</feature>
<dbReference type="InterPro" id="IPR038664">
    <property type="entry name" value="Gar1/Naf1_Cbf5-bd_sf"/>
</dbReference>
<dbReference type="PANTHER" id="PTHR31633">
    <property type="entry name" value="H/ACA RIBONUCLEOPROTEIN COMPLEX NON-CORE SUBUNIT NAF1"/>
    <property type="match status" value="1"/>
</dbReference>
<dbReference type="Pfam" id="PF04410">
    <property type="entry name" value="Gar1"/>
    <property type="match status" value="1"/>
</dbReference>
<keyword evidence="4" id="KW-0690">Ribosome biogenesis</keyword>
<feature type="compositionally biased region" description="Gly residues" evidence="9">
    <location>
        <begin position="406"/>
        <end position="421"/>
    </location>
</feature>
<feature type="compositionally biased region" description="Low complexity" evidence="9">
    <location>
        <begin position="182"/>
        <end position="193"/>
    </location>
</feature>
<dbReference type="Proteomes" id="UP000012174">
    <property type="component" value="Unassembled WGS sequence"/>
</dbReference>
<feature type="compositionally biased region" description="Low complexity" evidence="9">
    <location>
        <begin position="583"/>
        <end position="599"/>
    </location>
</feature>
<feature type="compositionally biased region" description="Polar residues" evidence="9">
    <location>
        <begin position="466"/>
        <end position="482"/>
    </location>
</feature>
<evidence type="ECO:0000313" key="10">
    <source>
        <dbReference type="EMBL" id="EMR71841.1"/>
    </source>
</evidence>
<keyword evidence="7" id="KW-0694">RNA-binding</keyword>
<accession>M7TPJ5</accession>